<reference evidence="2" key="2">
    <citation type="submission" date="2025-08" db="UniProtKB">
        <authorList>
            <consortium name="Ensembl"/>
        </authorList>
    </citation>
    <scope>IDENTIFICATION</scope>
</reference>
<dbReference type="Pfam" id="PF06464">
    <property type="entry name" value="DMAP_binding"/>
    <property type="match status" value="1"/>
</dbReference>
<sequence length="67" mass="7653">MPTRTSLSLPEDVKKRLQVLDGDGATEEDHVKEKLKLVQKFLHVDAHDQLTSLEESMKNSEITMVVY</sequence>
<feature type="domain" description="DMAP1-binding" evidence="1">
    <location>
        <begin position="5"/>
        <end position="67"/>
    </location>
</feature>
<dbReference type="OMA" id="EITMVVY"/>
<evidence type="ECO:0000313" key="3">
    <source>
        <dbReference type="Proteomes" id="UP000007303"/>
    </source>
</evidence>
<dbReference type="STRING" id="99883.ENSTNIP00000022767"/>
<reference evidence="3" key="1">
    <citation type="journal article" date="2004" name="Nature">
        <title>Genome duplication in the teleost fish Tetraodon nigroviridis reveals the early vertebrate proto-karyotype.</title>
        <authorList>
            <person name="Jaillon O."/>
            <person name="Aury J.-M."/>
            <person name="Brunet F."/>
            <person name="Petit J.-L."/>
            <person name="Stange-Thomann N."/>
            <person name="Mauceli E."/>
            <person name="Bouneau L."/>
            <person name="Fischer C."/>
            <person name="Ozouf-Costaz C."/>
            <person name="Bernot A."/>
            <person name="Nicaud S."/>
            <person name="Jaffe D."/>
            <person name="Fisher S."/>
            <person name="Lutfalla G."/>
            <person name="Dossat C."/>
            <person name="Segurens B."/>
            <person name="Dasilva C."/>
            <person name="Salanoubat M."/>
            <person name="Levy M."/>
            <person name="Boudet N."/>
            <person name="Castellano S."/>
            <person name="Anthouard V."/>
            <person name="Jubin C."/>
            <person name="Castelli V."/>
            <person name="Katinka M."/>
            <person name="Vacherie B."/>
            <person name="Biemont C."/>
            <person name="Skalli Z."/>
            <person name="Cattolico L."/>
            <person name="Poulain J."/>
            <person name="De Berardinis V."/>
            <person name="Cruaud C."/>
            <person name="Duprat S."/>
            <person name="Brottier P."/>
            <person name="Coutanceau J.-P."/>
            <person name="Gouzy J."/>
            <person name="Parra G."/>
            <person name="Lardier G."/>
            <person name="Chapple C."/>
            <person name="McKernan K.J."/>
            <person name="McEwan P."/>
            <person name="Bosak S."/>
            <person name="Kellis M."/>
            <person name="Volff J.-N."/>
            <person name="Guigo R."/>
            <person name="Zody M.C."/>
            <person name="Mesirov J."/>
            <person name="Lindblad-Toh K."/>
            <person name="Birren B."/>
            <person name="Nusbaum C."/>
            <person name="Kahn D."/>
            <person name="Robinson-Rechavi M."/>
            <person name="Laudet V."/>
            <person name="Schachter V."/>
            <person name="Quetier F."/>
            <person name="Saurin W."/>
            <person name="Scarpelli C."/>
            <person name="Wincker P."/>
            <person name="Lander E.S."/>
            <person name="Weissenbach J."/>
            <person name="Roest Crollius H."/>
        </authorList>
    </citation>
    <scope>NUCLEOTIDE SEQUENCE [LARGE SCALE GENOMIC DNA]</scope>
</reference>
<evidence type="ECO:0000259" key="1">
    <source>
        <dbReference type="PROSITE" id="PS51912"/>
    </source>
</evidence>
<accession>H3DQG8</accession>
<dbReference type="InterPro" id="IPR010506">
    <property type="entry name" value="DMAP1-bd"/>
</dbReference>
<dbReference type="InParanoid" id="H3DQG8"/>
<reference evidence="2" key="3">
    <citation type="submission" date="2025-09" db="UniProtKB">
        <authorList>
            <consortium name="Ensembl"/>
        </authorList>
    </citation>
    <scope>IDENTIFICATION</scope>
</reference>
<dbReference type="AlphaFoldDB" id="H3DQG8"/>
<name>H3DQG8_TETNG</name>
<evidence type="ECO:0000313" key="2">
    <source>
        <dbReference type="Ensembl" id="ENSTNIP00000022767.1"/>
    </source>
</evidence>
<organism evidence="2 3">
    <name type="scientific">Tetraodon nigroviridis</name>
    <name type="common">Spotted green pufferfish</name>
    <name type="synonym">Chelonodon nigroviridis</name>
    <dbReference type="NCBI Taxonomy" id="99883"/>
    <lineage>
        <taxon>Eukaryota</taxon>
        <taxon>Metazoa</taxon>
        <taxon>Chordata</taxon>
        <taxon>Craniata</taxon>
        <taxon>Vertebrata</taxon>
        <taxon>Euteleostomi</taxon>
        <taxon>Actinopterygii</taxon>
        <taxon>Neopterygii</taxon>
        <taxon>Teleostei</taxon>
        <taxon>Neoteleostei</taxon>
        <taxon>Acanthomorphata</taxon>
        <taxon>Eupercaria</taxon>
        <taxon>Tetraodontiformes</taxon>
        <taxon>Tetradontoidea</taxon>
        <taxon>Tetraodontidae</taxon>
        <taxon>Tetraodon</taxon>
    </lineage>
</organism>
<dbReference type="PROSITE" id="PS51912">
    <property type="entry name" value="DMAP1_BIND"/>
    <property type="match status" value="1"/>
</dbReference>
<protein>
    <recommendedName>
        <fullName evidence="1">DMAP1-binding domain-containing protein</fullName>
    </recommendedName>
</protein>
<dbReference type="Ensembl" id="ENSTNIT00000023007.1">
    <property type="protein sequence ID" value="ENSTNIP00000022767.1"/>
    <property type="gene ID" value="ENSTNIG00000019539.1"/>
</dbReference>
<keyword evidence="3" id="KW-1185">Reference proteome</keyword>
<proteinExistence type="predicted"/>
<dbReference type="HOGENOM" id="CLU_2819338_0_0_1"/>
<dbReference type="Proteomes" id="UP000007303">
    <property type="component" value="Unassembled WGS sequence"/>
</dbReference>